<reference evidence="8 9" key="1">
    <citation type="submission" date="2019-02" db="EMBL/GenBank/DDBJ databases">
        <title>Opniocepnalus argus genome.</title>
        <authorList>
            <person name="Zhou C."/>
            <person name="Xiao S."/>
        </authorList>
    </citation>
    <scope>NUCLEOTIDE SEQUENCE [LARGE SCALE GENOMIC DNA]</scope>
    <source>
        <strain evidence="8">OARG1902GOOAL</strain>
        <tissue evidence="8">Muscle</tissue>
    </source>
</reference>
<feature type="transmembrane region" description="Helical" evidence="6">
    <location>
        <begin position="167"/>
        <end position="188"/>
    </location>
</feature>
<sequence length="507" mass="55452">MSPLQLSVYWRLSLVFIFNSFLFFLDIFAAAAAAATCPHGNASDGMLPSNVGTNQSRPADWWTQGGKLHSVCGWTEWLSYGQTMFMAGLLLGSLFGGAVSDRYGKRPVLLVCVCVHALCGLVPAVLPQPFVFLAVRCLTGVCCCCINICSFSLAVEWTPPAARLWPPAFLPFCFSLGTMAGAPLAWLSPTWTQLHLSLSLPQLICLPLYFSIPESPRWLSLKRRNDVLDRYRSNSPADKQRLDLLLDTVWSDLQKATEVQKEEAPRHSIHHLRHPTILLRLFIMSYLSATSALTYFGICMNIGSFGVGVYAAQFFSGLSEAPCLLVPLIRLGRRSLSMLALFLSGVACLVSLLLSSHYCEPVIVMSLALLGKLCILTAIFISTLYSIELFPTVVRQRCMSLVNLCFRLGCLTNALVPTGPSGAITVTAMIVYSSGPIVGCGLCLLLPETSGVTLPDSVEDCDRQPRPPALTLKGLRRTWKLRRGRTRKPETASAEKDDAANTHTGLI</sequence>
<protein>
    <submittedName>
        <fullName evidence="8">Solute carrier family 22 member 13 Organic cation transporter-like 3</fullName>
    </submittedName>
</protein>
<proteinExistence type="predicted"/>
<dbReference type="PANTHER" id="PTHR24064">
    <property type="entry name" value="SOLUTE CARRIER FAMILY 22 MEMBER"/>
    <property type="match status" value="1"/>
</dbReference>
<feature type="region of interest" description="Disordered" evidence="5">
    <location>
        <begin position="483"/>
        <end position="507"/>
    </location>
</feature>
<evidence type="ECO:0000256" key="1">
    <source>
        <dbReference type="ARBA" id="ARBA00004141"/>
    </source>
</evidence>
<dbReference type="GO" id="GO:0022857">
    <property type="term" value="F:transmembrane transporter activity"/>
    <property type="evidence" value="ECO:0007669"/>
    <property type="project" value="InterPro"/>
</dbReference>
<evidence type="ECO:0000313" key="9">
    <source>
        <dbReference type="Proteomes" id="UP000503349"/>
    </source>
</evidence>
<dbReference type="InterPro" id="IPR011701">
    <property type="entry name" value="MFS"/>
</dbReference>
<gene>
    <name evidence="8" type="ORF">EXN66_Car004023</name>
</gene>
<feature type="transmembrane region" description="Helical" evidence="6">
    <location>
        <begin position="277"/>
        <end position="298"/>
    </location>
</feature>
<dbReference type="InterPro" id="IPR036259">
    <property type="entry name" value="MFS_trans_sf"/>
</dbReference>
<evidence type="ECO:0000313" key="8">
    <source>
        <dbReference type="EMBL" id="KAF3688351.1"/>
    </source>
</evidence>
<dbReference type="Proteomes" id="UP000503349">
    <property type="component" value="Chromosome 4"/>
</dbReference>
<evidence type="ECO:0000256" key="4">
    <source>
        <dbReference type="ARBA" id="ARBA00023136"/>
    </source>
</evidence>
<comment type="subcellular location">
    <subcellularLocation>
        <location evidence="1">Membrane</location>
        <topology evidence="1">Multi-pass membrane protein</topology>
    </subcellularLocation>
</comment>
<feature type="transmembrane region" description="Helical" evidence="6">
    <location>
        <begin position="77"/>
        <end position="96"/>
    </location>
</feature>
<evidence type="ECO:0000256" key="2">
    <source>
        <dbReference type="ARBA" id="ARBA00022692"/>
    </source>
</evidence>
<feature type="domain" description="Major facilitator superfamily (MFS) profile" evidence="7">
    <location>
        <begin position="12"/>
        <end position="451"/>
    </location>
</feature>
<evidence type="ECO:0000256" key="6">
    <source>
        <dbReference type="SAM" id="Phobius"/>
    </source>
</evidence>
<organism evidence="8 9">
    <name type="scientific">Channa argus</name>
    <name type="common">Northern snakehead</name>
    <name type="synonym">Ophicephalus argus</name>
    <dbReference type="NCBI Taxonomy" id="215402"/>
    <lineage>
        <taxon>Eukaryota</taxon>
        <taxon>Metazoa</taxon>
        <taxon>Chordata</taxon>
        <taxon>Craniata</taxon>
        <taxon>Vertebrata</taxon>
        <taxon>Euteleostomi</taxon>
        <taxon>Actinopterygii</taxon>
        <taxon>Neopterygii</taxon>
        <taxon>Teleostei</taxon>
        <taxon>Neoteleostei</taxon>
        <taxon>Acanthomorphata</taxon>
        <taxon>Anabantaria</taxon>
        <taxon>Anabantiformes</taxon>
        <taxon>Channoidei</taxon>
        <taxon>Channidae</taxon>
        <taxon>Channa</taxon>
    </lineage>
</organism>
<feature type="transmembrane region" description="Helical" evidence="6">
    <location>
        <begin position="108"/>
        <end position="126"/>
    </location>
</feature>
<dbReference type="GO" id="GO:0016020">
    <property type="term" value="C:membrane"/>
    <property type="evidence" value="ECO:0007669"/>
    <property type="project" value="UniProtKB-SubCell"/>
</dbReference>
<evidence type="ECO:0000259" key="7">
    <source>
        <dbReference type="PROSITE" id="PS50850"/>
    </source>
</evidence>
<dbReference type="EMBL" id="CM015715">
    <property type="protein sequence ID" value="KAF3688351.1"/>
    <property type="molecule type" value="Genomic_DNA"/>
</dbReference>
<feature type="transmembrane region" description="Helical" evidence="6">
    <location>
        <begin position="336"/>
        <end position="356"/>
    </location>
</feature>
<feature type="compositionally biased region" description="Basic and acidic residues" evidence="5">
    <location>
        <begin position="487"/>
        <end position="500"/>
    </location>
</feature>
<name>A0A6G1PDG7_CHAAH</name>
<keyword evidence="4 6" id="KW-0472">Membrane</keyword>
<keyword evidence="2 6" id="KW-0812">Transmembrane</keyword>
<dbReference type="Gene3D" id="1.20.1250.20">
    <property type="entry name" value="MFS general substrate transporter like domains"/>
    <property type="match status" value="1"/>
</dbReference>
<dbReference type="AlphaFoldDB" id="A0A6G1PDG7"/>
<dbReference type="PROSITE" id="PS50850">
    <property type="entry name" value="MFS"/>
    <property type="match status" value="1"/>
</dbReference>
<evidence type="ECO:0000256" key="5">
    <source>
        <dbReference type="SAM" id="MobiDB-lite"/>
    </source>
</evidence>
<accession>A0A6G1PDG7</accession>
<reference evidence="9" key="2">
    <citation type="submission" date="2019-02" db="EMBL/GenBank/DDBJ databases">
        <title>Opniocepnalus argus Var Kimnra genome.</title>
        <authorList>
            <person name="Zhou C."/>
            <person name="Xiao S."/>
        </authorList>
    </citation>
    <scope>NUCLEOTIDE SEQUENCE [LARGE SCALE GENOMIC DNA]</scope>
</reference>
<feature type="transmembrane region" description="Helical" evidence="6">
    <location>
        <begin position="132"/>
        <end position="155"/>
    </location>
</feature>
<keyword evidence="3 6" id="KW-1133">Transmembrane helix</keyword>
<feature type="transmembrane region" description="Helical" evidence="6">
    <location>
        <begin position="310"/>
        <end position="329"/>
    </location>
</feature>
<keyword evidence="9" id="KW-1185">Reference proteome</keyword>
<evidence type="ECO:0000256" key="3">
    <source>
        <dbReference type="ARBA" id="ARBA00022989"/>
    </source>
</evidence>
<feature type="transmembrane region" description="Helical" evidence="6">
    <location>
        <begin position="362"/>
        <end position="386"/>
    </location>
</feature>
<dbReference type="SUPFAM" id="SSF103473">
    <property type="entry name" value="MFS general substrate transporter"/>
    <property type="match status" value="1"/>
</dbReference>
<dbReference type="Pfam" id="PF07690">
    <property type="entry name" value="MFS_1"/>
    <property type="match status" value="1"/>
</dbReference>
<feature type="transmembrane region" description="Helical" evidence="6">
    <location>
        <begin position="422"/>
        <end position="446"/>
    </location>
</feature>
<dbReference type="InterPro" id="IPR020846">
    <property type="entry name" value="MFS_dom"/>
</dbReference>